<comment type="caution">
    <text evidence="1">The sequence shown here is derived from an EMBL/GenBank/DDBJ whole genome shotgun (WGS) entry which is preliminary data.</text>
</comment>
<evidence type="ECO:0000313" key="2">
    <source>
        <dbReference type="Proteomes" id="UP000033636"/>
    </source>
</evidence>
<dbReference type="EC" id="2.3.1.234" evidence="1"/>
<gene>
    <name evidence="1" type="primary">kae1</name>
    <name evidence="1" type="ORF">TU35_001505</name>
</gene>
<evidence type="ECO:0000313" key="1">
    <source>
        <dbReference type="EMBL" id="MFB6489917.1"/>
    </source>
</evidence>
<name>A0ACC6UYN6_9CREN</name>
<sequence>MIVLGIESTAHTFGVGVVRDGEILANVNDTYIPPSGSGIHPREAAEHHAKVAVQLLRRAIEAAAVGLGDVGAVAYSAGPGLGPALRIGAVLARALAVKLGRPLVPIHHGVAHVEVARALTRSCDPLVVLISGGHTMVIGYADGRYRVFGETLDVAIGNAIDQFAREAGLGYPGVPAVEKCAEGAEGAIPLPMSIIGQDLSFSGLVTSAISLYKKGVELPVVCKSLIEAAYYMLAEVIERALAYTGKRELVVAGGVARSARLRQILEAIASDRGVALKIVPGEYAGDNGAMIALTGYYAYRRGVSAKVEESFVKQRWRLDEVDVPWFRDLC</sequence>
<accession>A0ACC6UYN6</accession>
<keyword evidence="1" id="KW-0012">Acyltransferase</keyword>
<reference evidence="1" key="1">
    <citation type="submission" date="2024-07" db="EMBL/GenBank/DDBJ databases">
        <title>Metagenome and Metagenome-Assembled Genomes of Archaea from a hot spring from the geothermal field of Los Azufres, Mexico.</title>
        <authorList>
            <person name="Marin-Paredes R."/>
            <person name="Martinez-Romero E."/>
            <person name="Servin-Garciduenas L.E."/>
        </authorList>
    </citation>
    <scope>NUCLEOTIDE SEQUENCE</scope>
</reference>
<organism evidence="1 2">
    <name type="scientific">Thermoproteus sp. AZ2</name>
    <dbReference type="NCBI Taxonomy" id="1609232"/>
    <lineage>
        <taxon>Archaea</taxon>
        <taxon>Thermoproteota</taxon>
        <taxon>Thermoprotei</taxon>
        <taxon>Thermoproteales</taxon>
        <taxon>Thermoproteaceae</taxon>
        <taxon>Thermoproteus</taxon>
    </lineage>
</organism>
<protein>
    <submittedName>
        <fullName evidence="1">KEOPS complex N(6)-L-threonylcarbamoyladenine synthase Kae1</fullName>
        <ecNumber evidence="1">2.3.1.234</ecNumber>
    </submittedName>
</protein>
<dbReference type="EMBL" id="JZWT02000003">
    <property type="protein sequence ID" value="MFB6489917.1"/>
    <property type="molecule type" value="Genomic_DNA"/>
</dbReference>
<dbReference type="Proteomes" id="UP000033636">
    <property type="component" value="Unassembled WGS sequence"/>
</dbReference>
<proteinExistence type="predicted"/>
<keyword evidence="1" id="KW-0808">Transferase</keyword>